<feature type="domain" description="Non-reducing end beta-L-arabinofuranosidase-like GH127 C-terminal" evidence="3">
    <location>
        <begin position="561"/>
        <end position="650"/>
    </location>
</feature>
<protein>
    <submittedName>
        <fullName evidence="4">Glycoside hydrolase family 127 protein</fullName>
    </submittedName>
</protein>
<proteinExistence type="predicted"/>
<dbReference type="AlphaFoldDB" id="A0A385SKQ6"/>
<dbReference type="InterPro" id="IPR008928">
    <property type="entry name" value="6-hairpin_glycosidase_sf"/>
</dbReference>
<evidence type="ECO:0000313" key="4">
    <source>
        <dbReference type="EMBL" id="AYB30941.1"/>
    </source>
</evidence>
<dbReference type="InterPro" id="IPR012878">
    <property type="entry name" value="Beta-AFase-like_GH127_cat"/>
</dbReference>
<dbReference type="Gene3D" id="1.50.10.20">
    <property type="match status" value="1"/>
</dbReference>
<organism evidence="4 5">
    <name type="scientific">Chryseolinea soli</name>
    <dbReference type="NCBI Taxonomy" id="2321403"/>
    <lineage>
        <taxon>Bacteria</taxon>
        <taxon>Pseudomonadati</taxon>
        <taxon>Bacteroidota</taxon>
        <taxon>Cytophagia</taxon>
        <taxon>Cytophagales</taxon>
        <taxon>Fulvivirgaceae</taxon>
        <taxon>Chryseolinea</taxon>
    </lineage>
</organism>
<dbReference type="Pfam" id="PF20736">
    <property type="entry name" value="Glyco_hydro127M"/>
    <property type="match status" value="1"/>
</dbReference>
<dbReference type="SUPFAM" id="SSF48208">
    <property type="entry name" value="Six-hairpin glycosidases"/>
    <property type="match status" value="1"/>
</dbReference>
<keyword evidence="5" id="KW-1185">Reference proteome</keyword>
<name>A0A385SKQ6_9BACT</name>
<dbReference type="InterPro" id="IPR049174">
    <property type="entry name" value="Beta-AFase-like"/>
</dbReference>
<dbReference type="Pfam" id="PF07944">
    <property type="entry name" value="Beta-AFase-like_GH127_cat"/>
    <property type="match status" value="1"/>
</dbReference>
<sequence length="658" mass="73853">MKTSKIAGIILIATVSIAWLSCSKPEQSSTQKRYPISSIDIKNVILTDSFWLPKVKLIQDTTIKHAFEKCAEEGRMENFLIAGKTMEGKARGKMPFDDTDLYKTIEGASYSLISMPNPKLDAYLDSIISIIKIGQEPDGYLTTWFTIDRTSPPADWVKPSKERWENEITSHELYNSGHLFEAAAAHYWATGKRNLLDIALKNADLLVANFKPGHLQRPPGHQIVETGLIKLYDITHNEDYLKLSKYFIDLRGDSTTHPLYGAYYQDHEPVIDQSEAVGHAVRAEYLYAGMTDIAAIYHNPSYSKALDKIWDNTVNKKMYITGGVGARHDGEAFGDDFELPNLSAYGETCAAIGSVWWNQKMFMLSGDAKYYDIVERTLYNGLISGMSTDGKMFFYTNPLESDGKFQFNKGACTRQSWFDCSCCPTNMIRFIPSLAGLIYASKEDTVYANLFISSQAQLQSKNGKIKLSQQTGYPWRGNVTFTIEPEKKTKFTLQIRVPGWLRNEAVPGNLYAYVNAQPAEPSLSINGKKEKPQISNGYMTLTKEWEKGDVVELSLPMNIHKVMTNGPVADNKNKVAFERGPIVYCAEGIDNPNLSTLALPDDVSLQSKKKDLLGQSVNVLTGKIQNENLTLIPYYLWSNRGVGQMKVWLPQTEPKAKL</sequence>
<dbReference type="RefSeq" id="WP_119754235.1">
    <property type="nucleotide sequence ID" value="NZ_CP032382.1"/>
</dbReference>
<accession>A0A385SKQ6</accession>
<dbReference type="InterPro" id="IPR049046">
    <property type="entry name" value="Beta-AFase-like_GH127_middle"/>
</dbReference>
<dbReference type="Proteomes" id="UP000266183">
    <property type="component" value="Chromosome"/>
</dbReference>
<dbReference type="KEGG" id="chk:D4L85_10280"/>
<feature type="domain" description="Non-reducing end beta-L-arabinofuranosidase-like GH127 catalytic" evidence="1">
    <location>
        <begin position="43"/>
        <end position="435"/>
    </location>
</feature>
<dbReference type="PANTHER" id="PTHR43465:SF2">
    <property type="entry name" value="DUF1680 DOMAIN PROTEIN (AFU_ORTHOLOGUE AFUA_1G08910)"/>
    <property type="match status" value="1"/>
</dbReference>
<feature type="domain" description="Non-reducing end beta-L-arabinofuranosidase-like GH127 middle" evidence="2">
    <location>
        <begin position="445"/>
        <end position="557"/>
    </location>
</feature>
<dbReference type="GO" id="GO:0016787">
    <property type="term" value="F:hydrolase activity"/>
    <property type="evidence" value="ECO:0007669"/>
    <property type="project" value="UniProtKB-KW"/>
</dbReference>
<dbReference type="PROSITE" id="PS51257">
    <property type="entry name" value="PROKAR_LIPOPROTEIN"/>
    <property type="match status" value="1"/>
</dbReference>
<evidence type="ECO:0000259" key="1">
    <source>
        <dbReference type="Pfam" id="PF07944"/>
    </source>
</evidence>
<keyword evidence="4" id="KW-0378">Hydrolase</keyword>
<gene>
    <name evidence="4" type="ORF">D4L85_10280</name>
</gene>
<dbReference type="InterPro" id="IPR049049">
    <property type="entry name" value="Beta-AFase-like_GH127_C"/>
</dbReference>
<evidence type="ECO:0000259" key="2">
    <source>
        <dbReference type="Pfam" id="PF20736"/>
    </source>
</evidence>
<dbReference type="GO" id="GO:0005975">
    <property type="term" value="P:carbohydrate metabolic process"/>
    <property type="evidence" value="ECO:0007669"/>
    <property type="project" value="InterPro"/>
</dbReference>
<dbReference type="OrthoDB" id="9757939at2"/>
<evidence type="ECO:0000259" key="3">
    <source>
        <dbReference type="Pfam" id="PF20737"/>
    </source>
</evidence>
<evidence type="ECO:0000313" key="5">
    <source>
        <dbReference type="Proteomes" id="UP000266183"/>
    </source>
</evidence>
<dbReference type="PANTHER" id="PTHR43465">
    <property type="entry name" value="DUF1680 DOMAIN PROTEIN (AFU_ORTHOLOGUE AFUA_1G08910)"/>
    <property type="match status" value="1"/>
</dbReference>
<dbReference type="Pfam" id="PF20737">
    <property type="entry name" value="Glyco_hydro127C"/>
    <property type="match status" value="1"/>
</dbReference>
<dbReference type="EMBL" id="CP032382">
    <property type="protein sequence ID" value="AYB30941.1"/>
    <property type="molecule type" value="Genomic_DNA"/>
</dbReference>
<reference evidence="5" key="1">
    <citation type="submission" date="2018-09" db="EMBL/GenBank/DDBJ databases">
        <title>Chryseolinea sp. KIS68-18 isolated from soil.</title>
        <authorList>
            <person name="Weon H.-Y."/>
            <person name="Kwon S.-W."/>
            <person name="Lee S.A."/>
        </authorList>
    </citation>
    <scope>NUCLEOTIDE SEQUENCE [LARGE SCALE GENOMIC DNA]</scope>
    <source>
        <strain evidence="5">KIS68-18</strain>
    </source>
</reference>